<dbReference type="RefSeq" id="WP_052636797.1">
    <property type="nucleotide sequence ID" value="NZ_FO082820.1"/>
</dbReference>
<dbReference type="KEGG" id="rht:NT26_0122"/>
<name>L0NBZ8_9HYPH</name>
<dbReference type="AlphaFoldDB" id="L0NBZ8"/>
<reference evidence="1 2" key="1">
    <citation type="journal article" date="2013" name="Genome Biol. Evol.">
        <title>Life in an arsenic-containing gold mine: genome and physiology of the autotrophic arsenite-oxidizing bacterium rhizobium sp. NT-26.</title>
        <authorList>
            <person name="Andres J."/>
            <person name="Arsene-Ploetze F."/>
            <person name="Barbe V."/>
            <person name="Brochier-Armanet C."/>
            <person name="Cleiss-Arnold J."/>
            <person name="Coppee J.Y."/>
            <person name="Dillies M.A."/>
            <person name="Geist"/>
            <person name="L"/>
            <person name="Joublin A."/>
            <person name="Koechler S."/>
            <person name="Lassalle F."/>
            <person name="Marchal M."/>
            <person name="Medigue C."/>
            <person name="Muller D."/>
            <person name="Nesme X."/>
            <person name="Plewniak F."/>
            <person name="Proux C."/>
            <person name="Ramirez-Bahena M.H."/>
            <person name="Schenowitz C."/>
            <person name="Sismeiro O."/>
            <person name="Vallenet D."/>
            <person name="Santini J.M."/>
            <person name="Bertin P.N."/>
        </authorList>
    </citation>
    <scope>NUCLEOTIDE SEQUENCE [LARGE SCALE GENOMIC DNA]</scope>
    <source>
        <strain evidence="1 2">NT-26</strain>
    </source>
</reference>
<gene>
    <name evidence="1" type="ORF">NT26_0122</name>
</gene>
<sequence>MKRDIRHLFDSTIEKQYRSFVSTSDDTETLDAQDQDRRRKKLQHILDTDPEFYVLHRCTNIAATWLSLLAVALVQDLPATGEEVEPSTEKLAAISFLSRLANDLWAIIELVEAGFDLQARALTRAYLEHVDVLICCIHDEQLTAQFVAAVEPDEANQFWHRHVSKNKIKRRVSDFVSSVIEAPGSQVVDFLREDAELAGSMLLHPTITAGFAAAFGIEEDGYDSYPIFPNPLASSAGTFRGILIHLFWLWFALGPLPRKANGRWRPLLTNPELSNHIAIERFSVLISEMLGFLLESHLLMRPASTDD</sequence>
<dbReference type="OrthoDB" id="8410553at2"/>
<proteinExistence type="predicted"/>
<protein>
    <submittedName>
        <fullName evidence="1">Uncharacterized protein</fullName>
    </submittedName>
</protein>
<keyword evidence="2" id="KW-1185">Reference proteome</keyword>
<dbReference type="EMBL" id="FO082820">
    <property type="protein sequence ID" value="CCF17847.1"/>
    <property type="molecule type" value="Genomic_DNA"/>
</dbReference>
<organism evidence="1 2">
    <name type="scientific">Pseudorhizobium banfieldiae</name>
    <dbReference type="NCBI Taxonomy" id="1125847"/>
    <lineage>
        <taxon>Bacteria</taxon>
        <taxon>Pseudomonadati</taxon>
        <taxon>Pseudomonadota</taxon>
        <taxon>Alphaproteobacteria</taxon>
        <taxon>Hyphomicrobiales</taxon>
        <taxon>Rhizobiaceae</taxon>
        <taxon>Rhizobium/Agrobacterium group</taxon>
        <taxon>Pseudorhizobium</taxon>
    </lineage>
</organism>
<evidence type="ECO:0000313" key="1">
    <source>
        <dbReference type="EMBL" id="CCF17847.1"/>
    </source>
</evidence>
<evidence type="ECO:0000313" key="2">
    <source>
        <dbReference type="Proteomes" id="UP000010792"/>
    </source>
</evidence>
<accession>L0NBZ8</accession>
<dbReference type="Proteomes" id="UP000010792">
    <property type="component" value="Chromosome"/>
</dbReference>